<feature type="transmembrane region" description="Helical" evidence="1">
    <location>
        <begin position="20"/>
        <end position="36"/>
    </location>
</feature>
<proteinExistence type="predicted"/>
<dbReference type="EMBL" id="MKHE01000012">
    <property type="protein sequence ID" value="OWK09374.1"/>
    <property type="molecule type" value="Genomic_DNA"/>
</dbReference>
<dbReference type="AlphaFoldDB" id="A0A212CU39"/>
<keyword evidence="3" id="KW-1185">Reference proteome</keyword>
<evidence type="ECO:0000256" key="1">
    <source>
        <dbReference type="SAM" id="Phobius"/>
    </source>
</evidence>
<keyword evidence="1" id="KW-0812">Transmembrane</keyword>
<gene>
    <name evidence="2" type="ORF">Celaphus_00006158</name>
</gene>
<name>A0A212CU39_CEREH</name>
<keyword evidence="1" id="KW-1133">Transmembrane helix</keyword>
<keyword evidence="1" id="KW-0472">Membrane</keyword>
<organism evidence="2 3">
    <name type="scientific">Cervus elaphus hippelaphus</name>
    <name type="common">European red deer</name>
    <dbReference type="NCBI Taxonomy" id="46360"/>
    <lineage>
        <taxon>Eukaryota</taxon>
        <taxon>Metazoa</taxon>
        <taxon>Chordata</taxon>
        <taxon>Craniata</taxon>
        <taxon>Vertebrata</taxon>
        <taxon>Euteleostomi</taxon>
        <taxon>Mammalia</taxon>
        <taxon>Eutheria</taxon>
        <taxon>Laurasiatheria</taxon>
        <taxon>Artiodactyla</taxon>
        <taxon>Ruminantia</taxon>
        <taxon>Pecora</taxon>
        <taxon>Cervidae</taxon>
        <taxon>Cervinae</taxon>
        <taxon>Cervus</taxon>
    </lineage>
</organism>
<sequence length="108" mass="12739">MTVFSNRRPYFYLSPDPLKHIVGAGIILLVCFNPLTENNHLIQIIMFRSHYHTVYNNIPNLRNCQHVLYQCLSPFNNSNYHLPHDPLQYLHYLLYTARTTAVLCLSYN</sequence>
<evidence type="ECO:0000313" key="3">
    <source>
        <dbReference type="Proteomes" id="UP000242450"/>
    </source>
</evidence>
<accession>A0A212CU39</accession>
<reference evidence="2 3" key="1">
    <citation type="journal article" date="2018" name="Mol. Genet. Genomics">
        <title>The red deer Cervus elaphus genome CerEla1.0: sequencing, annotating, genes, and chromosomes.</title>
        <authorList>
            <person name="Bana N.A."/>
            <person name="Nyiri A."/>
            <person name="Nagy J."/>
            <person name="Frank K."/>
            <person name="Nagy T."/>
            <person name="Steger V."/>
            <person name="Schiller M."/>
            <person name="Lakatos P."/>
            <person name="Sugar L."/>
            <person name="Horn P."/>
            <person name="Barta E."/>
            <person name="Orosz L."/>
        </authorList>
    </citation>
    <scope>NUCLEOTIDE SEQUENCE [LARGE SCALE GENOMIC DNA]</scope>
    <source>
        <strain evidence="2">Hungarian</strain>
    </source>
</reference>
<dbReference type="Proteomes" id="UP000242450">
    <property type="component" value="Chromosome 12"/>
</dbReference>
<comment type="caution">
    <text evidence="2">The sequence shown here is derived from an EMBL/GenBank/DDBJ whole genome shotgun (WGS) entry which is preliminary data.</text>
</comment>
<feature type="non-terminal residue" evidence="2">
    <location>
        <position position="108"/>
    </location>
</feature>
<evidence type="ECO:0000313" key="2">
    <source>
        <dbReference type="EMBL" id="OWK09374.1"/>
    </source>
</evidence>
<protein>
    <submittedName>
        <fullName evidence="2">Uncharacterized protein</fullName>
    </submittedName>
</protein>